<evidence type="ECO:0000256" key="1">
    <source>
        <dbReference type="SAM" id="MobiDB-lite"/>
    </source>
</evidence>
<feature type="compositionally biased region" description="Polar residues" evidence="1">
    <location>
        <begin position="53"/>
        <end position="77"/>
    </location>
</feature>
<evidence type="ECO:0000313" key="3">
    <source>
        <dbReference type="WBParaSite" id="SPAL_0001673600.1"/>
    </source>
</evidence>
<sequence>MLPTSGAHMIYGAAFRAREGPNYMAFYGKGRSRNRSRSPKRGSPKRRQRQPSVSQQGSQRGHSNLRRVNSDSYLTSF</sequence>
<keyword evidence="2" id="KW-1185">Reference proteome</keyword>
<evidence type="ECO:0000313" key="2">
    <source>
        <dbReference type="Proteomes" id="UP000046392"/>
    </source>
</evidence>
<accession>A0A0N5CFV3</accession>
<reference evidence="3" key="1">
    <citation type="submission" date="2017-02" db="UniProtKB">
        <authorList>
            <consortium name="WormBaseParasite"/>
        </authorList>
    </citation>
    <scope>IDENTIFICATION</scope>
</reference>
<dbReference type="Proteomes" id="UP000046392">
    <property type="component" value="Unplaced"/>
</dbReference>
<feature type="region of interest" description="Disordered" evidence="1">
    <location>
        <begin position="26"/>
        <end position="77"/>
    </location>
</feature>
<dbReference type="WBParaSite" id="SPAL_0001673600.1">
    <property type="protein sequence ID" value="SPAL_0001673600.1"/>
    <property type="gene ID" value="SPAL_0001673600"/>
</dbReference>
<name>A0A0N5CFV3_STREA</name>
<proteinExistence type="predicted"/>
<feature type="compositionally biased region" description="Basic residues" evidence="1">
    <location>
        <begin position="30"/>
        <end position="49"/>
    </location>
</feature>
<organism evidence="2 3">
    <name type="scientific">Strongyloides papillosus</name>
    <name type="common">Intestinal threadworm</name>
    <dbReference type="NCBI Taxonomy" id="174720"/>
    <lineage>
        <taxon>Eukaryota</taxon>
        <taxon>Metazoa</taxon>
        <taxon>Ecdysozoa</taxon>
        <taxon>Nematoda</taxon>
        <taxon>Chromadorea</taxon>
        <taxon>Rhabditida</taxon>
        <taxon>Tylenchina</taxon>
        <taxon>Panagrolaimomorpha</taxon>
        <taxon>Strongyloidoidea</taxon>
        <taxon>Strongyloididae</taxon>
        <taxon>Strongyloides</taxon>
    </lineage>
</organism>
<dbReference type="AlphaFoldDB" id="A0A0N5CFV3"/>
<protein>
    <submittedName>
        <fullName evidence="3">Capsid protein</fullName>
    </submittedName>
</protein>